<keyword evidence="13" id="KW-0012">Acyltransferase</keyword>
<evidence type="ECO:0000313" key="13">
    <source>
        <dbReference type="EMBL" id="MBB5355864.1"/>
    </source>
</evidence>
<comment type="function">
    <text evidence="2">Catalyzes the decarboxylative condensation of pimeloyl-[acyl-carrier protein] and L-alanine to produce 8-amino-7-oxononanoate (AON), [acyl-carrier protein], and carbon dioxide.</text>
</comment>
<protein>
    <recommendedName>
        <fullName evidence="10">8-amino-7-oxononanoate synthase</fullName>
        <ecNumber evidence="10">2.3.1.47</ecNumber>
    </recommendedName>
</protein>
<keyword evidence="14" id="KW-1185">Reference proteome</keyword>
<evidence type="ECO:0000256" key="3">
    <source>
        <dbReference type="ARBA" id="ARBA00004746"/>
    </source>
</evidence>
<comment type="cofactor">
    <cofactor evidence="1 11">
        <name>pyridoxal 5'-phosphate</name>
        <dbReference type="ChEBI" id="CHEBI:597326"/>
    </cofactor>
</comment>
<dbReference type="GO" id="GO:0008710">
    <property type="term" value="F:8-amino-7-oxononanoate synthase activity"/>
    <property type="evidence" value="ECO:0007669"/>
    <property type="project" value="UniProtKB-UniRule"/>
</dbReference>
<dbReference type="Gene3D" id="3.40.640.10">
    <property type="entry name" value="Type I PLP-dependent aspartate aminotransferase-like (Major domain)"/>
    <property type="match status" value="1"/>
</dbReference>
<dbReference type="Pfam" id="PF00155">
    <property type="entry name" value="Aminotran_1_2"/>
    <property type="match status" value="1"/>
</dbReference>
<evidence type="ECO:0000256" key="7">
    <source>
        <dbReference type="ARBA" id="ARBA00022756"/>
    </source>
</evidence>
<comment type="catalytic activity">
    <reaction evidence="9">
        <text>6-carboxyhexanoyl-[ACP] + L-alanine + H(+) = (8S)-8-amino-7-oxononanoate + holo-[ACP] + CO2</text>
        <dbReference type="Rhea" id="RHEA:42288"/>
        <dbReference type="Rhea" id="RHEA-COMP:9685"/>
        <dbReference type="Rhea" id="RHEA-COMP:9955"/>
        <dbReference type="ChEBI" id="CHEBI:15378"/>
        <dbReference type="ChEBI" id="CHEBI:16526"/>
        <dbReference type="ChEBI" id="CHEBI:57972"/>
        <dbReference type="ChEBI" id="CHEBI:64479"/>
        <dbReference type="ChEBI" id="CHEBI:78846"/>
        <dbReference type="ChEBI" id="CHEBI:149468"/>
        <dbReference type="EC" id="2.3.1.47"/>
    </reaction>
</comment>
<evidence type="ECO:0000256" key="8">
    <source>
        <dbReference type="ARBA" id="ARBA00022898"/>
    </source>
</evidence>
<sequence length="385" mass="42418">MKLHIEQLAGKAQKRTLVKTESDGCFIHMDGRHLFNLSSNNYLGLANDERLIHASIEATRTYGVGATASRLVVGNHPLYEQAEEALIRWKGCEAALIINSGYTANVGILSALAGRDTLIFSDKWNHASIVDGALLSRAEVKRYRHADMDHLEMLLKKAERHKQKIIVTDTIFSMDGDVAPLRDLVMLKETYGAMLIVDEAHASGVYGENGEGMAHELQLAQHIDVHMGTCSKALGAYGAYVAGKRVVIDYFINTMRPFIFTTALPPSVLGTICTAIEIVQQERSLRHHLHALSDYFRTHLQHAGFDIGESTTHIVPIIVGDNERALAFSAQLRERGIAAVAIRPPTVPEGTARLRFSLMATMTKEQLDWAIAEITAVGKEMGLIV</sequence>
<organism evidence="13 14">
    <name type="scientific">Anoxybacillus mongoliensis</name>
    <dbReference type="NCBI Taxonomy" id="452565"/>
    <lineage>
        <taxon>Bacteria</taxon>
        <taxon>Bacillati</taxon>
        <taxon>Bacillota</taxon>
        <taxon>Bacilli</taxon>
        <taxon>Bacillales</taxon>
        <taxon>Anoxybacillaceae</taxon>
        <taxon>Anoxybacillus</taxon>
    </lineage>
</organism>
<keyword evidence="6 13" id="KW-0808">Transferase</keyword>
<accession>A0A7W8JF09</accession>
<proteinExistence type="inferred from homology"/>
<comment type="caution">
    <text evidence="13">The sequence shown here is derived from an EMBL/GenBank/DDBJ whole genome shotgun (WGS) entry which is preliminary data.</text>
</comment>
<dbReference type="InterPro" id="IPR004723">
    <property type="entry name" value="AONS_Archaea/Proteobacteria"/>
</dbReference>
<evidence type="ECO:0000256" key="4">
    <source>
        <dbReference type="ARBA" id="ARBA00010008"/>
    </source>
</evidence>
<dbReference type="InterPro" id="IPR015424">
    <property type="entry name" value="PyrdxlP-dep_Trfase"/>
</dbReference>
<dbReference type="GO" id="GO:0030170">
    <property type="term" value="F:pyridoxal phosphate binding"/>
    <property type="evidence" value="ECO:0007669"/>
    <property type="project" value="InterPro"/>
</dbReference>
<dbReference type="AlphaFoldDB" id="A0A7W8JF09"/>
<dbReference type="UniPathway" id="UPA00078"/>
<dbReference type="EC" id="2.3.1.47" evidence="10"/>
<evidence type="ECO:0000256" key="10">
    <source>
        <dbReference type="NCBIfam" id="TIGR00858"/>
    </source>
</evidence>
<evidence type="ECO:0000256" key="2">
    <source>
        <dbReference type="ARBA" id="ARBA00002513"/>
    </source>
</evidence>
<dbReference type="InterPro" id="IPR015422">
    <property type="entry name" value="PyrdxlP-dep_Trfase_small"/>
</dbReference>
<comment type="subunit">
    <text evidence="5">Homodimer.</text>
</comment>
<dbReference type="NCBIfam" id="TIGR00858">
    <property type="entry name" value="bioF"/>
    <property type="match status" value="1"/>
</dbReference>
<keyword evidence="7" id="KW-0093">Biotin biosynthesis</keyword>
<feature type="domain" description="Aminotransferase class I/classII large" evidence="12">
    <location>
        <begin position="33"/>
        <end position="373"/>
    </location>
</feature>
<evidence type="ECO:0000313" key="14">
    <source>
        <dbReference type="Proteomes" id="UP000583699"/>
    </source>
</evidence>
<evidence type="ECO:0000256" key="5">
    <source>
        <dbReference type="ARBA" id="ARBA00011738"/>
    </source>
</evidence>
<reference evidence="13 14" key="1">
    <citation type="submission" date="2020-08" db="EMBL/GenBank/DDBJ databases">
        <title>Genomic Encyclopedia of Type Strains, Phase IV (KMG-IV): sequencing the most valuable type-strain genomes for metagenomic binning, comparative biology and taxonomic classification.</title>
        <authorList>
            <person name="Goeker M."/>
        </authorList>
    </citation>
    <scope>NUCLEOTIDE SEQUENCE [LARGE SCALE GENOMIC DNA]</scope>
    <source>
        <strain evidence="13 14">DSM 19169</strain>
    </source>
</reference>
<comment type="similarity">
    <text evidence="4">Belongs to the class-II pyridoxal-phosphate-dependent aminotransferase family. BioF subfamily.</text>
</comment>
<gene>
    <name evidence="13" type="ORF">HNR43_001842</name>
</gene>
<keyword evidence="8 11" id="KW-0663">Pyridoxal phosphate</keyword>
<dbReference type="InterPro" id="IPR004839">
    <property type="entry name" value="Aminotransferase_I/II_large"/>
</dbReference>
<dbReference type="Gene3D" id="3.90.1150.10">
    <property type="entry name" value="Aspartate Aminotransferase, domain 1"/>
    <property type="match status" value="1"/>
</dbReference>
<name>A0A7W8JF09_9BACL</name>
<feature type="modified residue" description="N6-(pyridoxal phosphate)lysine" evidence="11">
    <location>
        <position position="232"/>
    </location>
</feature>
<evidence type="ECO:0000256" key="1">
    <source>
        <dbReference type="ARBA" id="ARBA00001933"/>
    </source>
</evidence>
<dbReference type="GO" id="GO:0009102">
    <property type="term" value="P:biotin biosynthetic process"/>
    <property type="evidence" value="ECO:0007669"/>
    <property type="project" value="UniProtKB-UniRule"/>
</dbReference>
<dbReference type="PANTHER" id="PTHR13693">
    <property type="entry name" value="CLASS II AMINOTRANSFERASE/8-AMINO-7-OXONONANOATE SYNTHASE"/>
    <property type="match status" value="1"/>
</dbReference>
<dbReference type="InterPro" id="IPR050087">
    <property type="entry name" value="AON_synthase_class-II"/>
</dbReference>
<comment type="pathway">
    <text evidence="3">Cofactor biosynthesis; biotin biosynthesis.</text>
</comment>
<dbReference type="InterPro" id="IPR015421">
    <property type="entry name" value="PyrdxlP-dep_Trfase_major"/>
</dbReference>
<evidence type="ECO:0000259" key="12">
    <source>
        <dbReference type="Pfam" id="PF00155"/>
    </source>
</evidence>
<dbReference type="SUPFAM" id="SSF53383">
    <property type="entry name" value="PLP-dependent transferases"/>
    <property type="match status" value="1"/>
</dbReference>
<dbReference type="Proteomes" id="UP000583699">
    <property type="component" value="Unassembled WGS sequence"/>
</dbReference>
<evidence type="ECO:0000256" key="11">
    <source>
        <dbReference type="PIRSR" id="PIRSR604723-51"/>
    </source>
</evidence>
<dbReference type="EMBL" id="JACHEQ010000008">
    <property type="protein sequence ID" value="MBB5355864.1"/>
    <property type="molecule type" value="Genomic_DNA"/>
</dbReference>
<dbReference type="CDD" id="cd06454">
    <property type="entry name" value="KBL_like"/>
    <property type="match status" value="1"/>
</dbReference>
<dbReference type="PANTHER" id="PTHR13693:SF100">
    <property type="entry name" value="8-AMINO-7-OXONONANOATE SYNTHASE"/>
    <property type="match status" value="1"/>
</dbReference>
<evidence type="ECO:0000256" key="6">
    <source>
        <dbReference type="ARBA" id="ARBA00022679"/>
    </source>
</evidence>
<evidence type="ECO:0000256" key="9">
    <source>
        <dbReference type="ARBA" id="ARBA00047715"/>
    </source>
</evidence>